<dbReference type="InterPro" id="IPR025524">
    <property type="entry name" value="DUF4412"/>
</dbReference>
<dbReference type="EMBL" id="FNOW01000003">
    <property type="protein sequence ID" value="SDX40968.1"/>
    <property type="molecule type" value="Genomic_DNA"/>
</dbReference>
<dbReference type="AlphaFoldDB" id="A0A1H3BGW4"/>
<dbReference type="STRING" id="61595.SAMN05421644_10320"/>
<dbReference type="OrthoDB" id="5761467at2"/>
<dbReference type="Proteomes" id="UP000198672">
    <property type="component" value="Unassembled WGS sequence"/>
</dbReference>
<gene>
    <name evidence="4" type="ORF">SAMN05421644_10320</name>
</gene>
<dbReference type="RefSeq" id="WP_091331757.1">
    <property type="nucleotide sequence ID" value="NZ_FNOW01000003.1"/>
</dbReference>
<organism evidence="4 5">
    <name type="scientific">Allochromatium warmingii</name>
    <name type="common">Chromatium warmingii</name>
    <dbReference type="NCBI Taxonomy" id="61595"/>
    <lineage>
        <taxon>Bacteria</taxon>
        <taxon>Pseudomonadati</taxon>
        <taxon>Pseudomonadota</taxon>
        <taxon>Gammaproteobacteria</taxon>
        <taxon>Chromatiales</taxon>
        <taxon>Chromatiaceae</taxon>
        <taxon>Allochromatium</taxon>
    </lineage>
</organism>
<evidence type="ECO:0000256" key="1">
    <source>
        <dbReference type="SAM" id="MobiDB-lite"/>
    </source>
</evidence>
<reference evidence="5" key="1">
    <citation type="submission" date="2016-10" db="EMBL/GenBank/DDBJ databases">
        <authorList>
            <person name="Varghese N."/>
            <person name="Submissions S."/>
        </authorList>
    </citation>
    <scope>NUCLEOTIDE SEQUENCE [LARGE SCALE GENOMIC DNA]</scope>
    <source>
        <strain evidence="5">DSM 173</strain>
    </source>
</reference>
<feature type="chain" id="PRO_5011690688" description="DUF4412 domain-containing protein" evidence="2">
    <location>
        <begin position="32"/>
        <end position="266"/>
    </location>
</feature>
<keyword evidence="5" id="KW-1185">Reference proteome</keyword>
<feature type="region of interest" description="Disordered" evidence="1">
    <location>
        <begin position="240"/>
        <end position="266"/>
    </location>
</feature>
<evidence type="ECO:0000313" key="5">
    <source>
        <dbReference type="Proteomes" id="UP000198672"/>
    </source>
</evidence>
<protein>
    <recommendedName>
        <fullName evidence="3">DUF4412 domain-containing protein</fullName>
    </recommendedName>
</protein>
<evidence type="ECO:0000313" key="4">
    <source>
        <dbReference type="EMBL" id="SDX40968.1"/>
    </source>
</evidence>
<proteinExistence type="predicted"/>
<keyword evidence="2" id="KW-0732">Signal</keyword>
<dbReference type="Pfam" id="PF14371">
    <property type="entry name" value="DUF4412"/>
    <property type="match status" value="1"/>
</dbReference>
<sequence>MFHPIMRSTRLTALALAALLALMLAPALVLADEDGIFIETVNRSSGLSGEEPTEEISHTFVAYGKMKVASADPNGTDMILDPATGDMLFMNRGVKEFYKINTKSMMEGMSKPGMDQMRAMMEQTQITVEVTDETRTINGWNCRKYRVTKTGMMDIEQEIWATEEVDLKELERYTDLMSLSGPDGLLANSDAGRAQQAEMDKVKGYPILTKSKMQLMGTDMESESEVRVIRRESMAASQFEIPADYKERQMDAPDAAGAAGAPAGHP</sequence>
<feature type="signal peptide" evidence="2">
    <location>
        <begin position="1"/>
        <end position="31"/>
    </location>
</feature>
<feature type="compositionally biased region" description="Low complexity" evidence="1">
    <location>
        <begin position="252"/>
        <end position="266"/>
    </location>
</feature>
<accession>A0A1H3BGW4</accession>
<feature type="domain" description="DUF4412" evidence="3">
    <location>
        <begin position="85"/>
        <end position="245"/>
    </location>
</feature>
<evidence type="ECO:0000259" key="3">
    <source>
        <dbReference type="Pfam" id="PF14371"/>
    </source>
</evidence>
<evidence type="ECO:0000256" key="2">
    <source>
        <dbReference type="SAM" id="SignalP"/>
    </source>
</evidence>
<name>A0A1H3BGW4_ALLWA</name>